<evidence type="ECO:0000313" key="2">
    <source>
        <dbReference type="EMBL" id="GMF10102.1"/>
    </source>
</evidence>
<dbReference type="Proteomes" id="UP001165083">
    <property type="component" value="Unassembled WGS sequence"/>
</dbReference>
<evidence type="ECO:0000313" key="3">
    <source>
        <dbReference type="Proteomes" id="UP001165083"/>
    </source>
</evidence>
<keyword evidence="3" id="KW-1185">Reference proteome</keyword>
<evidence type="ECO:0000256" key="1">
    <source>
        <dbReference type="SAM" id="MobiDB-lite"/>
    </source>
</evidence>
<protein>
    <submittedName>
        <fullName evidence="2">Unnamed protein product</fullName>
    </submittedName>
</protein>
<feature type="compositionally biased region" description="Basic and acidic residues" evidence="1">
    <location>
        <begin position="46"/>
        <end position="56"/>
    </location>
</feature>
<proteinExistence type="predicted"/>
<dbReference type="AlphaFoldDB" id="A0A9W6T9C1"/>
<sequence>MATNTSYNKIANRASAPEPDISFEPDASFEPEPAPVAKPAAKTPSRPRDHRERIFHGDFTPSGSDKTLDIKIFEI</sequence>
<reference evidence="2" key="1">
    <citation type="submission" date="2023-04" db="EMBL/GenBank/DDBJ databases">
        <title>Phytophthora lilii NBRC 32176.</title>
        <authorList>
            <person name="Ichikawa N."/>
            <person name="Sato H."/>
            <person name="Tonouchi N."/>
        </authorList>
    </citation>
    <scope>NUCLEOTIDE SEQUENCE</scope>
    <source>
        <strain evidence="2">NBRC 32176</strain>
    </source>
</reference>
<dbReference type="EMBL" id="BSXW01000031">
    <property type="protein sequence ID" value="GMF10102.1"/>
    <property type="molecule type" value="Genomic_DNA"/>
</dbReference>
<organism evidence="2 3">
    <name type="scientific">Phytophthora lilii</name>
    <dbReference type="NCBI Taxonomy" id="2077276"/>
    <lineage>
        <taxon>Eukaryota</taxon>
        <taxon>Sar</taxon>
        <taxon>Stramenopiles</taxon>
        <taxon>Oomycota</taxon>
        <taxon>Peronosporomycetes</taxon>
        <taxon>Peronosporales</taxon>
        <taxon>Peronosporaceae</taxon>
        <taxon>Phytophthora</taxon>
    </lineage>
</organism>
<feature type="region of interest" description="Disordered" evidence="1">
    <location>
        <begin position="1"/>
        <end position="61"/>
    </location>
</feature>
<comment type="caution">
    <text evidence="2">The sequence shown here is derived from an EMBL/GenBank/DDBJ whole genome shotgun (WGS) entry which is preliminary data.</text>
</comment>
<accession>A0A9W6T9C1</accession>
<name>A0A9W6T9C1_9STRA</name>
<dbReference type="OrthoDB" id="100135at2759"/>
<gene>
    <name evidence="2" type="ORF">Plil01_000094900</name>
</gene>